<dbReference type="PROSITE" id="PS01182">
    <property type="entry name" value="GLYCOSYL_HYDROL_F35"/>
    <property type="match status" value="1"/>
</dbReference>
<keyword evidence="11" id="KW-1185">Reference proteome</keyword>
<evidence type="ECO:0000313" key="11">
    <source>
        <dbReference type="Proteomes" id="UP001151699"/>
    </source>
</evidence>
<keyword evidence="2 7" id="KW-0732">Signal</keyword>
<comment type="caution">
    <text evidence="10">The sequence shown here is derived from an EMBL/GenBank/DDBJ whole genome shotgun (WGS) entry which is preliminary data.</text>
</comment>
<dbReference type="Proteomes" id="UP001151699">
    <property type="component" value="Chromosome B"/>
</dbReference>
<evidence type="ECO:0000256" key="3">
    <source>
        <dbReference type="ARBA" id="ARBA00022801"/>
    </source>
</evidence>
<dbReference type="EC" id="3.2.1.23" evidence="5"/>
<evidence type="ECO:0000256" key="7">
    <source>
        <dbReference type="SAM" id="SignalP"/>
    </source>
</evidence>
<dbReference type="Pfam" id="PF01301">
    <property type="entry name" value="Glyco_hydro_35"/>
    <property type="match status" value="2"/>
</dbReference>
<dbReference type="InterPro" id="IPR048913">
    <property type="entry name" value="BetaGal_gal-bd"/>
</dbReference>
<feature type="domain" description="Beta-galactosidase galactose-binding" evidence="9">
    <location>
        <begin position="624"/>
        <end position="682"/>
    </location>
</feature>
<dbReference type="GO" id="GO:0005975">
    <property type="term" value="P:carbohydrate metabolic process"/>
    <property type="evidence" value="ECO:0007669"/>
    <property type="project" value="InterPro"/>
</dbReference>
<dbReference type="SUPFAM" id="SSF51445">
    <property type="entry name" value="(Trans)glycosidases"/>
    <property type="match status" value="1"/>
</dbReference>
<name>A0A9Q0S1G1_9DIPT</name>
<dbReference type="GO" id="GO:0004565">
    <property type="term" value="F:beta-galactosidase activity"/>
    <property type="evidence" value="ECO:0007669"/>
    <property type="project" value="UniProtKB-EC"/>
</dbReference>
<sequence length="737" mass="84718">MTERNNRKVSGNEKPAVHRKIMFSTLLLMLLLISLRAESEINSSGRKELPTVYEYFKTENQRQTVGLTAEPDGFKLNGKLIRIISGAIHYFRTHPSQWRDRLKKLRALGANTVETYVPWNLHEPQQDFYDFGDGNMDMSDFLNVRRFVQMAQEEDLLVLFRPGELIFFHLLCVGRLQYILSTGPFICAEWEFGGLPSWLQRDPAMKIRSSYQPYLDRVDKYMEKLLAQVVDLQFSRGGPIIAVQIENEYAVFWPIDLSYMVHLKEVFESNDIDSLIFTSDNSWNGFRGTPPGVFLTINFQTEPEHNLETLREIQPDKPLMVMEFWTGWYDYWFGEHNVISAEEFGGWYEAILSFNASVNLYMFHGGTNFGFMSGVTPNWDEPYDSKVVTTSYDYDSPLTESGDYTEKYFKARELIEKYEIPQLLRPQLVPESPKTAYEAVDLQTYLTFNDVLNQLPHEAKFTFDDVVSMEMLPMNARGGTFSGQSYGYIVYRIKASFSTPTSYWAGPVRNFAILIVDGVIKETLDSNAVRPEYWIDSQRGTLLEPKNGAEQTIDLLIENSGRHNVGGENEFKQQKGLPRDYGGYISLDGVDQRRIETFALEFKSDWVKNLTNWRNMDAAMRCPCLIQSTFNISGKPTDSYLDVSSWHKGIVFVNGFNIGRYFKVGPYRNLYIPAPLLKSGLNTITIFEQLNAGNSITFRDSPFNSKGVEDIVGGVMSQHLHSWRINAIFLLIFVLLL</sequence>
<dbReference type="SUPFAM" id="SSF49785">
    <property type="entry name" value="Galactose-binding domain-like"/>
    <property type="match status" value="1"/>
</dbReference>
<dbReference type="PRINTS" id="PR00742">
    <property type="entry name" value="GLHYDRLASE35"/>
</dbReference>
<evidence type="ECO:0000256" key="6">
    <source>
        <dbReference type="RuleBase" id="RU003679"/>
    </source>
</evidence>
<evidence type="ECO:0000259" key="9">
    <source>
        <dbReference type="Pfam" id="PF21467"/>
    </source>
</evidence>
<dbReference type="InterPro" id="IPR008979">
    <property type="entry name" value="Galactose-bd-like_sf"/>
</dbReference>
<feature type="domain" description="Glycoside hydrolase 35 catalytic" evidence="8">
    <location>
        <begin position="74"/>
        <end position="166"/>
    </location>
</feature>
<dbReference type="InterPro" id="IPR017853">
    <property type="entry name" value="GH"/>
</dbReference>
<comment type="catalytic activity">
    <reaction evidence="5">
        <text>Hydrolysis of terminal non-reducing beta-D-galactose residues in beta-D-galactosides.</text>
        <dbReference type="EC" id="3.2.1.23"/>
    </reaction>
</comment>
<dbReference type="InterPro" id="IPR031330">
    <property type="entry name" value="Gly_Hdrlase_35_cat"/>
</dbReference>
<protein>
    <recommendedName>
        <fullName evidence="5">Beta-galactosidase</fullName>
        <ecNumber evidence="5">3.2.1.23</ecNumber>
    </recommendedName>
</protein>
<dbReference type="Gene3D" id="2.60.120.260">
    <property type="entry name" value="Galactose-binding domain-like"/>
    <property type="match status" value="2"/>
</dbReference>
<comment type="similarity">
    <text evidence="1 6">Belongs to the glycosyl hydrolase 35 family.</text>
</comment>
<dbReference type="EMBL" id="WJQU01000002">
    <property type="protein sequence ID" value="KAJ6640964.1"/>
    <property type="molecule type" value="Genomic_DNA"/>
</dbReference>
<dbReference type="InterPro" id="IPR001944">
    <property type="entry name" value="Glycoside_Hdrlase_35"/>
</dbReference>
<gene>
    <name evidence="10" type="primary">GLB1L2_0</name>
    <name evidence="10" type="ORF">Bhyg_05897</name>
</gene>
<feature type="signal peptide" evidence="7">
    <location>
        <begin position="1"/>
        <end position="37"/>
    </location>
</feature>
<dbReference type="Gene3D" id="3.20.20.80">
    <property type="entry name" value="Glycosidases"/>
    <property type="match status" value="1"/>
</dbReference>
<reference evidence="10" key="1">
    <citation type="submission" date="2022-07" db="EMBL/GenBank/DDBJ databases">
        <authorList>
            <person name="Trinca V."/>
            <person name="Uliana J.V.C."/>
            <person name="Torres T.T."/>
            <person name="Ward R.J."/>
            <person name="Monesi N."/>
        </authorList>
    </citation>
    <scope>NUCLEOTIDE SEQUENCE</scope>
    <source>
        <strain evidence="10">HSMRA1968</strain>
        <tissue evidence="10">Whole embryos</tissue>
    </source>
</reference>
<dbReference type="InterPro" id="IPR019801">
    <property type="entry name" value="Glyco_hydro_35_CS"/>
</dbReference>
<keyword evidence="3 5" id="KW-0378">Hydrolase</keyword>
<evidence type="ECO:0000256" key="1">
    <source>
        <dbReference type="ARBA" id="ARBA00009809"/>
    </source>
</evidence>
<dbReference type="Pfam" id="PF21467">
    <property type="entry name" value="BetaGal_gal-bd"/>
    <property type="match status" value="1"/>
</dbReference>
<feature type="domain" description="Glycoside hydrolase 35 catalytic" evidence="8">
    <location>
        <begin position="175"/>
        <end position="417"/>
    </location>
</feature>
<evidence type="ECO:0000256" key="4">
    <source>
        <dbReference type="ARBA" id="ARBA00023295"/>
    </source>
</evidence>
<keyword evidence="4 5" id="KW-0326">Glycosidase</keyword>
<evidence type="ECO:0000256" key="2">
    <source>
        <dbReference type="ARBA" id="ARBA00022729"/>
    </source>
</evidence>
<proteinExistence type="inferred from homology"/>
<evidence type="ECO:0000313" key="10">
    <source>
        <dbReference type="EMBL" id="KAJ6640964.1"/>
    </source>
</evidence>
<feature type="chain" id="PRO_5040443522" description="Beta-galactosidase" evidence="7">
    <location>
        <begin position="38"/>
        <end position="737"/>
    </location>
</feature>
<dbReference type="PANTHER" id="PTHR23421">
    <property type="entry name" value="BETA-GALACTOSIDASE RELATED"/>
    <property type="match status" value="1"/>
</dbReference>
<organism evidence="10 11">
    <name type="scientific">Pseudolycoriella hygida</name>
    <dbReference type="NCBI Taxonomy" id="35572"/>
    <lineage>
        <taxon>Eukaryota</taxon>
        <taxon>Metazoa</taxon>
        <taxon>Ecdysozoa</taxon>
        <taxon>Arthropoda</taxon>
        <taxon>Hexapoda</taxon>
        <taxon>Insecta</taxon>
        <taxon>Pterygota</taxon>
        <taxon>Neoptera</taxon>
        <taxon>Endopterygota</taxon>
        <taxon>Diptera</taxon>
        <taxon>Nematocera</taxon>
        <taxon>Sciaroidea</taxon>
        <taxon>Sciaridae</taxon>
        <taxon>Pseudolycoriella</taxon>
    </lineage>
</organism>
<accession>A0A9Q0S1G1</accession>
<evidence type="ECO:0000256" key="5">
    <source>
        <dbReference type="RuleBase" id="RU000675"/>
    </source>
</evidence>
<dbReference type="AlphaFoldDB" id="A0A9Q0S1G1"/>
<evidence type="ECO:0000259" key="8">
    <source>
        <dbReference type="Pfam" id="PF01301"/>
    </source>
</evidence>
<dbReference type="OrthoDB" id="1657402at2759"/>